<comment type="function">
    <text evidence="7">Required for disulfide bond formation in some periplasmic proteins. Acts by transferring its disulfide bond to other proteins and is reduced in the process.</text>
</comment>
<dbReference type="SUPFAM" id="SSF54423">
    <property type="entry name" value="DsbC/DsbG N-terminal domain-like"/>
    <property type="match status" value="1"/>
</dbReference>
<evidence type="ECO:0000256" key="1">
    <source>
        <dbReference type="ARBA" id="ARBA00004418"/>
    </source>
</evidence>
<dbReference type="InterPro" id="IPR033954">
    <property type="entry name" value="DiS-bond_Isoase_DsbC/G"/>
</dbReference>
<dbReference type="CDD" id="cd03020">
    <property type="entry name" value="DsbA_DsbC_DsbG"/>
    <property type="match status" value="1"/>
</dbReference>
<organism evidence="10 11">
    <name type="scientific">Vreelandella salicampi</name>
    <dbReference type="NCBI Taxonomy" id="1449798"/>
    <lineage>
        <taxon>Bacteria</taxon>
        <taxon>Pseudomonadati</taxon>
        <taxon>Pseudomonadota</taxon>
        <taxon>Gammaproteobacteria</taxon>
        <taxon>Oceanospirillales</taxon>
        <taxon>Halomonadaceae</taxon>
        <taxon>Vreelandella</taxon>
    </lineage>
</organism>
<dbReference type="EMBL" id="JACCDF010000005">
    <property type="protein sequence ID" value="NYS60669.1"/>
    <property type="molecule type" value="Genomic_DNA"/>
</dbReference>
<dbReference type="RefSeq" id="WP_179929998.1">
    <property type="nucleotide sequence ID" value="NZ_JACCDF010000005.1"/>
</dbReference>
<evidence type="ECO:0000256" key="5">
    <source>
        <dbReference type="ARBA" id="ARBA00023157"/>
    </source>
</evidence>
<evidence type="ECO:0000256" key="7">
    <source>
        <dbReference type="RuleBase" id="RU364038"/>
    </source>
</evidence>
<comment type="subcellular location">
    <subcellularLocation>
        <location evidence="1 7">Periplasm</location>
    </subcellularLocation>
</comment>
<dbReference type="Gene3D" id="3.40.30.10">
    <property type="entry name" value="Glutaredoxin"/>
    <property type="match status" value="1"/>
</dbReference>
<dbReference type="Gene3D" id="3.10.450.70">
    <property type="entry name" value="Disulphide bond isomerase, DsbC/G, N-terminal"/>
    <property type="match status" value="1"/>
</dbReference>
<dbReference type="Pfam" id="PF10411">
    <property type="entry name" value="DsbC_N"/>
    <property type="match status" value="1"/>
</dbReference>
<name>A0A7Z0RUM5_9GAMM</name>
<dbReference type="InterPro" id="IPR036249">
    <property type="entry name" value="Thioredoxin-like_sf"/>
</dbReference>
<comment type="similarity">
    <text evidence="2 7">Belongs to the thioredoxin family. DsbC subfamily.</text>
</comment>
<evidence type="ECO:0000256" key="2">
    <source>
        <dbReference type="ARBA" id="ARBA00009813"/>
    </source>
</evidence>
<feature type="signal peptide" evidence="7">
    <location>
        <begin position="1"/>
        <end position="22"/>
    </location>
</feature>
<dbReference type="InterPro" id="IPR009094">
    <property type="entry name" value="DiS-bond_isomerase_DsbC/G_N_sf"/>
</dbReference>
<feature type="chain" id="PRO_5031607209" description="Thiol:disulfide interchange protein" evidence="7">
    <location>
        <begin position="23"/>
        <end position="245"/>
    </location>
</feature>
<keyword evidence="3 7" id="KW-0732">Signal</keyword>
<dbReference type="PANTHER" id="PTHR35272:SF3">
    <property type="entry name" value="THIOL:DISULFIDE INTERCHANGE PROTEIN DSBC"/>
    <property type="match status" value="1"/>
</dbReference>
<dbReference type="SUPFAM" id="SSF52833">
    <property type="entry name" value="Thioredoxin-like"/>
    <property type="match status" value="1"/>
</dbReference>
<evidence type="ECO:0000259" key="8">
    <source>
        <dbReference type="Pfam" id="PF10411"/>
    </source>
</evidence>
<dbReference type="InterPro" id="IPR051470">
    <property type="entry name" value="Thiol:disulfide_interchange"/>
</dbReference>
<comment type="caution">
    <text evidence="10">The sequence shown here is derived from an EMBL/GenBank/DDBJ whole genome shotgun (WGS) entry which is preliminary data.</text>
</comment>
<dbReference type="Proteomes" id="UP000586119">
    <property type="component" value="Unassembled WGS sequence"/>
</dbReference>
<keyword evidence="6 7" id="KW-0676">Redox-active center</keyword>
<gene>
    <name evidence="10" type="ORF">HZS81_07820</name>
</gene>
<proteinExistence type="inferred from homology"/>
<evidence type="ECO:0000256" key="6">
    <source>
        <dbReference type="ARBA" id="ARBA00023284"/>
    </source>
</evidence>
<keyword evidence="11" id="KW-1185">Reference proteome</keyword>
<keyword evidence="5" id="KW-1015">Disulfide bond</keyword>
<sequence length="245" mass="26287">MRRYSMFTLALAATLLPVTAIAQSVPEQLTDSLSVNGQAMPVEEVTATPLDGIYQVRLTSGESFYSNADGSHFVVGDLYENSDNGLVNLTEQARNQERVAAIGAVPQSERIIFRGVDKPKATVTVFTDTSCPYCSRLHETVPELNERGIAVHYLAFPRGGMQSEAARVMQQVWCADNPSEAMTAAKQGEALSGSASCDNPVASQYDLGLEMGVQGTPAIILPDGEMVPGFVPPERLTAMLGLDDE</sequence>
<dbReference type="PANTHER" id="PTHR35272">
    <property type="entry name" value="THIOL:DISULFIDE INTERCHANGE PROTEIN DSBC-RELATED"/>
    <property type="match status" value="1"/>
</dbReference>
<evidence type="ECO:0000313" key="11">
    <source>
        <dbReference type="Proteomes" id="UP000586119"/>
    </source>
</evidence>
<accession>A0A7Z0RUM5</accession>
<feature type="domain" description="Disulphide bond isomerase DsbC/G N-terminal" evidence="8">
    <location>
        <begin position="27"/>
        <end position="91"/>
    </location>
</feature>
<protein>
    <recommendedName>
        <fullName evidence="7">Thiol:disulfide interchange protein</fullName>
    </recommendedName>
</protein>
<dbReference type="InterPro" id="IPR018950">
    <property type="entry name" value="DiS-bond_isomerase_DsbC/G_N"/>
</dbReference>
<evidence type="ECO:0000256" key="3">
    <source>
        <dbReference type="ARBA" id="ARBA00022729"/>
    </source>
</evidence>
<evidence type="ECO:0000259" key="9">
    <source>
        <dbReference type="Pfam" id="PF13098"/>
    </source>
</evidence>
<dbReference type="AlphaFoldDB" id="A0A7Z0RUM5"/>
<evidence type="ECO:0000313" key="10">
    <source>
        <dbReference type="EMBL" id="NYS60669.1"/>
    </source>
</evidence>
<reference evidence="10 11" key="1">
    <citation type="journal article" date="2015" name="Int. J. Syst. Evol. Microbiol.">
        <title>Halomonas salicampi sp. nov., a halotolerant and alkalitolerant bacterium isolated from a saltern soil.</title>
        <authorList>
            <person name="Lee J.C."/>
            <person name="Kim Y.S."/>
            <person name="Yun B.S."/>
            <person name="Whang K.S."/>
        </authorList>
    </citation>
    <scope>NUCLEOTIDE SEQUENCE [LARGE SCALE GENOMIC DNA]</scope>
    <source>
        <strain evidence="10 11">BH103</strain>
    </source>
</reference>
<feature type="domain" description="Thioredoxin-like fold" evidence="9">
    <location>
        <begin position="120"/>
        <end position="240"/>
    </location>
</feature>
<evidence type="ECO:0000256" key="4">
    <source>
        <dbReference type="ARBA" id="ARBA00022764"/>
    </source>
</evidence>
<keyword evidence="4 7" id="KW-0574">Periplasm</keyword>
<dbReference type="GO" id="GO:0042597">
    <property type="term" value="C:periplasmic space"/>
    <property type="evidence" value="ECO:0007669"/>
    <property type="project" value="UniProtKB-SubCell"/>
</dbReference>
<dbReference type="InterPro" id="IPR012336">
    <property type="entry name" value="Thioredoxin-like_fold"/>
</dbReference>
<dbReference type="Pfam" id="PF13098">
    <property type="entry name" value="Thioredoxin_2"/>
    <property type="match status" value="1"/>
</dbReference>